<comment type="similarity">
    <text evidence="2">Belongs to the polysaccharide synthase family.</text>
</comment>
<evidence type="ECO:0000256" key="7">
    <source>
        <dbReference type="SAM" id="Phobius"/>
    </source>
</evidence>
<feature type="transmembrane region" description="Helical" evidence="7">
    <location>
        <begin position="421"/>
        <end position="443"/>
    </location>
</feature>
<accession>A0A842I6H2</accession>
<name>A0A842I6H2_9RHOB</name>
<keyword evidence="4 7" id="KW-0812">Transmembrane</keyword>
<dbReference type="Proteomes" id="UP000555411">
    <property type="component" value="Unassembled WGS sequence"/>
</dbReference>
<keyword evidence="6 7" id="KW-0472">Membrane</keyword>
<dbReference type="EMBL" id="JACLQD010000002">
    <property type="protein sequence ID" value="MBC2835215.1"/>
    <property type="molecule type" value="Genomic_DNA"/>
</dbReference>
<feature type="transmembrane region" description="Helical" evidence="7">
    <location>
        <begin position="115"/>
        <end position="135"/>
    </location>
</feature>
<organism evidence="8 9">
    <name type="scientific">Paragemmobacter straminiformis</name>
    <dbReference type="NCBI Taxonomy" id="2045119"/>
    <lineage>
        <taxon>Bacteria</taxon>
        <taxon>Pseudomonadati</taxon>
        <taxon>Pseudomonadota</taxon>
        <taxon>Alphaproteobacteria</taxon>
        <taxon>Rhodobacterales</taxon>
        <taxon>Paracoccaceae</taxon>
        <taxon>Paragemmobacter</taxon>
    </lineage>
</organism>
<comment type="subcellular location">
    <subcellularLocation>
        <location evidence="1">Cell membrane</location>
        <topology evidence="1">Multi-pass membrane protein</topology>
    </subcellularLocation>
</comment>
<evidence type="ECO:0000256" key="5">
    <source>
        <dbReference type="ARBA" id="ARBA00022989"/>
    </source>
</evidence>
<keyword evidence="3" id="KW-1003">Cell membrane</keyword>
<dbReference type="InterPro" id="IPR050833">
    <property type="entry name" value="Poly_Biosynth_Transport"/>
</dbReference>
<dbReference type="Pfam" id="PF13440">
    <property type="entry name" value="Polysacc_synt_3"/>
    <property type="match status" value="1"/>
</dbReference>
<reference evidence="8 9" key="1">
    <citation type="journal article" date="2017" name="Int. J. Syst. Evol. Microbiol.">
        <title>Gemmobacter straminiformis sp. nov., isolated from an artificial fountain.</title>
        <authorList>
            <person name="Kang J.Y."/>
            <person name="Kim M.J."/>
            <person name="Chun J."/>
            <person name="Son K.P."/>
            <person name="Jahng K.Y."/>
        </authorList>
    </citation>
    <scope>NUCLEOTIDE SEQUENCE [LARGE SCALE GENOMIC DNA]</scope>
    <source>
        <strain evidence="8 9">CAM-8</strain>
    </source>
</reference>
<keyword evidence="9" id="KW-1185">Reference proteome</keyword>
<dbReference type="PANTHER" id="PTHR30250:SF10">
    <property type="entry name" value="LIPOPOLYSACCHARIDE BIOSYNTHESIS PROTEIN WZXC"/>
    <property type="match status" value="1"/>
</dbReference>
<evidence type="ECO:0000256" key="3">
    <source>
        <dbReference type="ARBA" id="ARBA00022475"/>
    </source>
</evidence>
<feature type="transmembrane region" description="Helical" evidence="7">
    <location>
        <begin position="46"/>
        <end position="67"/>
    </location>
</feature>
<protein>
    <submittedName>
        <fullName evidence="8">Oligosaccharide flippase family protein</fullName>
    </submittedName>
</protein>
<gene>
    <name evidence="8" type="ORF">H7F16_06825</name>
</gene>
<comment type="caution">
    <text evidence="8">The sequence shown here is derived from an EMBL/GenBank/DDBJ whole genome shotgun (WGS) entry which is preliminary data.</text>
</comment>
<evidence type="ECO:0000256" key="4">
    <source>
        <dbReference type="ARBA" id="ARBA00022692"/>
    </source>
</evidence>
<feature type="transmembrane region" description="Helical" evidence="7">
    <location>
        <begin position="455"/>
        <end position="477"/>
    </location>
</feature>
<feature type="transmembrane region" description="Helical" evidence="7">
    <location>
        <begin position="389"/>
        <end position="409"/>
    </location>
</feature>
<evidence type="ECO:0000256" key="1">
    <source>
        <dbReference type="ARBA" id="ARBA00004651"/>
    </source>
</evidence>
<proteinExistence type="inferred from homology"/>
<evidence type="ECO:0000256" key="6">
    <source>
        <dbReference type="ARBA" id="ARBA00023136"/>
    </source>
</evidence>
<sequence>MNDGTAERPLGRAVGWLVGSRWVARALGVGRTMVLSAILLPADFGHAVLVMSIVLFVEAITDMKVNFSLIRSRDQDDGLYDTAWTLQIIRGLLCGTGLALGAPWIGAFYGDPKLIAPLYLLALSLAIGGFVNVGMAQFFKEMDFRKVFIANVASRLVALVVSVVIAILTQSFWAVVIGYVVQRMVDVLVSYMMHPRRPRLGLTTLGDIGQHSAWLMVQNVLFQILLRADVFLIGKYAGAAALGPYYLAKMLAELIGTELASAFRVALFSKFVSHDHRHDAGARAVLAFATLSSATQAALLIGAPASLLLALCAKDLVSFALGAAWAPTTFFLQLFSANALFGIAAAAPASSILAAGHTRLVALRQAIGLAVFIPSVAFAAQTFGLGGVAVAVVLTTAVSCAYSFVVAARDVTGNWREVASGVLRIATATAMLGLASGLILAAMPDIAQRWHPLHLLRLLAAGSGGLAAYCGTLWLIWQLRGKPDGIETMAARMLLKIASRRRKERAKR</sequence>
<dbReference type="GO" id="GO:0005886">
    <property type="term" value="C:plasma membrane"/>
    <property type="evidence" value="ECO:0007669"/>
    <property type="project" value="UniProtKB-SubCell"/>
</dbReference>
<evidence type="ECO:0000313" key="9">
    <source>
        <dbReference type="Proteomes" id="UP000555411"/>
    </source>
</evidence>
<dbReference type="AlphaFoldDB" id="A0A842I6H2"/>
<keyword evidence="5 7" id="KW-1133">Transmembrane helix</keyword>
<evidence type="ECO:0000313" key="8">
    <source>
        <dbReference type="EMBL" id="MBC2835215.1"/>
    </source>
</evidence>
<feature type="transmembrane region" description="Helical" evidence="7">
    <location>
        <begin position="330"/>
        <end position="354"/>
    </location>
</feature>
<feature type="transmembrane region" description="Helical" evidence="7">
    <location>
        <begin position="366"/>
        <end position="383"/>
    </location>
</feature>
<dbReference type="PANTHER" id="PTHR30250">
    <property type="entry name" value="PST FAMILY PREDICTED COLANIC ACID TRANSPORTER"/>
    <property type="match status" value="1"/>
</dbReference>
<dbReference type="RefSeq" id="WP_185796840.1">
    <property type="nucleotide sequence ID" value="NZ_JACLQD010000002.1"/>
</dbReference>
<feature type="transmembrane region" description="Helical" evidence="7">
    <location>
        <begin position="88"/>
        <end position="109"/>
    </location>
</feature>
<evidence type="ECO:0000256" key="2">
    <source>
        <dbReference type="ARBA" id="ARBA00007430"/>
    </source>
</evidence>
<feature type="transmembrane region" description="Helical" evidence="7">
    <location>
        <begin position="284"/>
        <end position="310"/>
    </location>
</feature>